<sequence>MAVAATKSKHQQLISRSLCQSDKAPSTISTLSVLTHGTFSKYAMGHRHALTSCSGVGRNLPCQNCSDLPDNVKLDNPTLEGDDSRTMKWKWNKQTAKERAKKNNQNDSLIGTAYVARDVKAIAEAADDDGLIRYAGLQAISNFDGAAKNFFKQCADAGLDFCAVAEVVDNEAKSGEELRTTYDSFLAKLTKDFSGKEDKNFIARNAFFDKLYFQAPTAFRDFAKILKGWYDAPSTVQKLPDAITKREELFEAKTYQNVKRKDALSGIRCGDRPNKKQATA</sequence>
<protein>
    <submittedName>
        <fullName evidence="1">Uncharacterized protein</fullName>
    </submittedName>
</protein>
<evidence type="ECO:0000313" key="2">
    <source>
        <dbReference type="Proteomes" id="UP001521222"/>
    </source>
</evidence>
<name>A0ABR3RCP6_9PLEO</name>
<gene>
    <name evidence="1" type="ORF">SLS59_004916</name>
</gene>
<dbReference type="Proteomes" id="UP001521222">
    <property type="component" value="Unassembled WGS sequence"/>
</dbReference>
<keyword evidence="2" id="KW-1185">Reference proteome</keyword>
<reference evidence="1 2" key="1">
    <citation type="submission" date="2024-02" db="EMBL/GenBank/DDBJ databases">
        <title>De novo assembly and annotation of 12 fungi associated with fruit tree decline syndrome in Ontario, Canada.</title>
        <authorList>
            <person name="Sulman M."/>
            <person name="Ellouze W."/>
            <person name="Ilyukhin E."/>
        </authorList>
    </citation>
    <scope>NUCLEOTIDE SEQUENCE [LARGE SCALE GENOMIC DNA]</scope>
    <source>
        <strain evidence="1 2">M97-236</strain>
    </source>
</reference>
<organism evidence="1 2">
    <name type="scientific">Nothophoma quercina</name>
    <dbReference type="NCBI Taxonomy" id="749835"/>
    <lineage>
        <taxon>Eukaryota</taxon>
        <taxon>Fungi</taxon>
        <taxon>Dikarya</taxon>
        <taxon>Ascomycota</taxon>
        <taxon>Pezizomycotina</taxon>
        <taxon>Dothideomycetes</taxon>
        <taxon>Pleosporomycetidae</taxon>
        <taxon>Pleosporales</taxon>
        <taxon>Pleosporineae</taxon>
        <taxon>Didymellaceae</taxon>
        <taxon>Nothophoma</taxon>
    </lineage>
</organism>
<evidence type="ECO:0000313" key="1">
    <source>
        <dbReference type="EMBL" id="KAL1602229.1"/>
    </source>
</evidence>
<accession>A0ABR3RCP6</accession>
<proteinExistence type="predicted"/>
<dbReference type="EMBL" id="JAKIXB020000014">
    <property type="protein sequence ID" value="KAL1602229.1"/>
    <property type="molecule type" value="Genomic_DNA"/>
</dbReference>
<comment type="caution">
    <text evidence="1">The sequence shown here is derived from an EMBL/GenBank/DDBJ whole genome shotgun (WGS) entry which is preliminary data.</text>
</comment>